<dbReference type="EMBL" id="JARXVH010000011">
    <property type="protein sequence ID" value="MDH6218918.1"/>
    <property type="molecule type" value="Genomic_DNA"/>
</dbReference>
<keyword evidence="7" id="KW-1185">Reference proteome</keyword>
<dbReference type="InterPro" id="IPR002938">
    <property type="entry name" value="FAD-bd"/>
</dbReference>
<comment type="caution">
    <text evidence="6">The sequence shown here is derived from an EMBL/GenBank/DDBJ whole genome shotgun (WGS) entry which is preliminary data.</text>
</comment>
<dbReference type="Pfam" id="PF21274">
    <property type="entry name" value="Rng_hyd_C"/>
    <property type="match status" value="1"/>
</dbReference>
<feature type="region of interest" description="Disordered" evidence="4">
    <location>
        <begin position="189"/>
        <end position="217"/>
    </location>
</feature>
<dbReference type="Gene3D" id="3.40.30.120">
    <property type="match status" value="1"/>
</dbReference>
<feature type="domain" description="FAD-binding" evidence="5">
    <location>
        <begin position="8"/>
        <end position="349"/>
    </location>
</feature>
<dbReference type="PANTHER" id="PTHR43004">
    <property type="entry name" value="TRK SYSTEM POTASSIUM UPTAKE PROTEIN"/>
    <property type="match status" value="1"/>
</dbReference>
<name>A0ABT6LRG9_9ACTN</name>
<dbReference type="SUPFAM" id="SSF51905">
    <property type="entry name" value="FAD/NAD(P)-binding domain"/>
    <property type="match status" value="1"/>
</dbReference>
<reference evidence="6 7" key="1">
    <citation type="submission" date="2023-04" db="EMBL/GenBank/DDBJ databases">
        <title>Forest soil microbial communities from Buena Vista Peninsula, Colon Province, Panama.</title>
        <authorList>
            <person name="Bouskill N."/>
        </authorList>
    </citation>
    <scope>NUCLEOTIDE SEQUENCE [LARGE SCALE GENOMIC DNA]</scope>
    <source>
        <strain evidence="6 7">GGS1</strain>
    </source>
</reference>
<keyword evidence="3" id="KW-0274">FAD</keyword>
<dbReference type="Pfam" id="PF01494">
    <property type="entry name" value="FAD_binding_3"/>
    <property type="match status" value="1"/>
</dbReference>
<evidence type="ECO:0000256" key="3">
    <source>
        <dbReference type="ARBA" id="ARBA00022827"/>
    </source>
</evidence>
<dbReference type="PRINTS" id="PR00420">
    <property type="entry name" value="RNGMNOXGNASE"/>
</dbReference>
<organism evidence="6 7">
    <name type="scientific">Streptomyces pseudovenezuelae</name>
    <dbReference type="NCBI Taxonomy" id="67350"/>
    <lineage>
        <taxon>Bacteria</taxon>
        <taxon>Bacillati</taxon>
        <taxon>Actinomycetota</taxon>
        <taxon>Actinomycetes</taxon>
        <taxon>Kitasatosporales</taxon>
        <taxon>Streptomycetaceae</taxon>
        <taxon>Streptomyces</taxon>
        <taxon>Streptomyces aurantiacus group</taxon>
    </lineage>
</organism>
<evidence type="ECO:0000259" key="5">
    <source>
        <dbReference type="Pfam" id="PF01494"/>
    </source>
</evidence>
<evidence type="ECO:0000313" key="7">
    <source>
        <dbReference type="Proteomes" id="UP001160499"/>
    </source>
</evidence>
<keyword evidence="2" id="KW-0285">Flavoprotein</keyword>
<proteinExistence type="predicted"/>
<comment type="cofactor">
    <cofactor evidence="1">
        <name>FAD</name>
        <dbReference type="ChEBI" id="CHEBI:57692"/>
    </cofactor>
</comment>
<accession>A0ABT6LRG9</accession>
<protein>
    <submittedName>
        <fullName evidence="6">2-polyprenyl-6-methoxyphenol hydroxylase-like FAD-dependent oxidoreductase</fullName>
    </submittedName>
</protein>
<gene>
    <name evidence="6" type="ORF">M2283_006252</name>
</gene>
<evidence type="ECO:0000313" key="6">
    <source>
        <dbReference type="EMBL" id="MDH6218918.1"/>
    </source>
</evidence>
<evidence type="ECO:0000256" key="2">
    <source>
        <dbReference type="ARBA" id="ARBA00022630"/>
    </source>
</evidence>
<dbReference type="InterPro" id="IPR050641">
    <property type="entry name" value="RIFMO-like"/>
</dbReference>
<dbReference type="RefSeq" id="WP_280879766.1">
    <property type="nucleotide sequence ID" value="NZ_JARXVH010000011.1"/>
</dbReference>
<dbReference type="InterPro" id="IPR036188">
    <property type="entry name" value="FAD/NAD-bd_sf"/>
</dbReference>
<dbReference type="PANTHER" id="PTHR43004:SF19">
    <property type="entry name" value="BINDING MONOOXYGENASE, PUTATIVE (JCVI)-RELATED"/>
    <property type="match status" value="1"/>
</dbReference>
<evidence type="ECO:0000256" key="4">
    <source>
        <dbReference type="SAM" id="MobiDB-lite"/>
    </source>
</evidence>
<dbReference type="Proteomes" id="UP001160499">
    <property type="component" value="Unassembled WGS sequence"/>
</dbReference>
<sequence>MVEGQATDADVVVVGAGPTGLMLATELRLRGVTTIVVDRLTQRSEFGKALNLQPRTAEVLDLRGLLTAAQDRAEGGIPGSHFTVAFLPYTSLDTRYPYQMVLPQAQLEAVLEQRFLELGGELRRGWTVDDVQQDENTVTVHGPDTLTARYVAACDGGRSSIRKLLGVDFPGTAATEYFTMADIRLSPGAKELPQLTEQQRERRSMRRLRRAEPDGSTANLLPYAEPGLYRILYSDHRTTRDEVTRQQIVDGLHRFYGDDYQLQDVLYAGRFGDASRQVEHYRTGRVFLAGDAAHIHFPAGGQGLNLGVQDAFNLGWKLAAVITGTMAETLLDTYHAERHPVGAQVLENTRAQNTLRIQDANHEALRRVLERLLQTPEANQAMAETTSGLAISYGGEAPVGTRLRDFESGGSWASTAFHTGHGVLLARKPQYLEQAQPWASRVVGLHVDNLPLPGCDALLVRPDGHICAAVPHDDLTTALSTWFGAPDTTA</sequence>
<evidence type="ECO:0000256" key="1">
    <source>
        <dbReference type="ARBA" id="ARBA00001974"/>
    </source>
</evidence>
<dbReference type="Gene3D" id="3.50.50.60">
    <property type="entry name" value="FAD/NAD(P)-binding domain"/>
    <property type="match status" value="2"/>
</dbReference>